<feature type="transmembrane region" description="Helical" evidence="10">
    <location>
        <begin position="915"/>
        <end position="933"/>
    </location>
</feature>
<name>A0AA39Y3Z5_9PEZI</name>
<evidence type="ECO:0000256" key="5">
    <source>
        <dbReference type="ARBA" id="ARBA00022679"/>
    </source>
</evidence>
<keyword evidence="5" id="KW-0808">Transferase</keyword>
<evidence type="ECO:0000256" key="8">
    <source>
        <dbReference type="ARBA" id="ARBA00023136"/>
    </source>
</evidence>
<gene>
    <name evidence="12" type="ORF">B0T16DRAFT_141131</name>
</gene>
<feature type="transmembrane region" description="Helical" evidence="10">
    <location>
        <begin position="741"/>
        <end position="765"/>
    </location>
</feature>
<dbReference type="CDD" id="cd04190">
    <property type="entry name" value="Chitin_synth_C"/>
    <property type="match status" value="1"/>
</dbReference>
<feature type="transmembrane region" description="Helical" evidence="10">
    <location>
        <begin position="785"/>
        <end position="809"/>
    </location>
</feature>
<dbReference type="InterPro" id="IPR013616">
    <property type="entry name" value="Chitin_synth_N"/>
</dbReference>
<dbReference type="GO" id="GO:0030428">
    <property type="term" value="C:cell septum"/>
    <property type="evidence" value="ECO:0007669"/>
    <property type="project" value="TreeGrafter"/>
</dbReference>
<dbReference type="PANTHER" id="PTHR22914:SF38">
    <property type="entry name" value="CHITIN SYNTHASE 2"/>
    <property type="match status" value="1"/>
</dbReference>
<evidence type="ECO:0000256" key="2">
    <source>
        <dbReference type="ARBA" id="ARBA00012543"/>
    </source>
</evidence>
<keyword evidence="7 10" id="KW-1133">Transmembrane helix</keyword>
<reference evidence="12" key="1">
    <citation type="submission" date="2023-06" db="EMBL/GenBank/DDBJ databases">
        <title>Genome-scale phylogeny and comparative genomics of the fungal order Sordariales.</title>
        <authorList>
            <consortium name="Lawrence Berkeley National Laboratory"/>
            <person name="Hensen N."/>
            <person name="Bonometti L."/>
            <person name="Westerberg I."/>
            <person name="Brannstrom I.O."/>
            <person name="Guillou S."/>
            <person name="Cros-Aarteil S."/>
            <person name="Calhoun S."/>
            <person name="Haridas S."/>
            <person name="Kuo A."/>
            <person name="Mondo S."/>
            <person name="Pangilinan J."/>
            <person name="Riley R."/>
            <person name="Labutti K."/>
            <person name="Andreopoulos B."/>
            <person name="Lipzen A."/>
            <person name="Chen C."/>
            <person name="Yanf M."/>
            <person name="Daum C."/>
            <person name="Ng V."/>
            <person name="Clum A."/>
            <person name="Steindorff A."/>
            <person name="Ohm R."/>
            <person name="Martin F."/>
            <person name="Silar P."/>
            <person name="Natvig D."/>
            <person name="Lalanne C."/>
            <person name="Gautier V."/>
            <person name="Ament-Velasquez S.L."/>
            <person name="Kruys A."/>
            <person name="Hutchinson M.I."/>
            <person name="Powell A.J."/>
            <person name="Barry K."/>
            <person name="Miller A.N."/>
            <person name="Grigoriev I.V."/>
            <person name="Debuchy R."/>
            <person name="Gladieux P."/>
            <person name="Thoren M.H."/>
            <person name="Johannesson H."/>
        </authorList>
    </citation>
    <scope>NUCLEOTIDE SEQUENCE</scope>
    <source>
        <strain evidence="12">SMH2532-1</strain>
    </source>
</reference>
<dbReference type="PANTHER" id="PTHR22914">
    <property type="entry name" value="CHITIN SYNTHASE"/>
    <property type="match status" value="1"/>
</dbReference>
<keyword evidence="3" id="KW-1003">Cell membrane</keyword>
<dbReference type="AlphaFoldDB" id="A0AA39Y3Z5"/>
<keyword evidence="4" id="KW-0328">Glycosyltransferase</keyword>
<evidence type="ECO:0000313" key="12">
    <source>
        <dbReference type="EMBL" id="KAK0645513.1"/>
    </source>
</evidence>
<dbReference type="EC" id="2.4.1.16" evidence="2"/>
<evidence type="ECO:0000256" key="7">
    <source>
        <dbReference type="ARBA" id="ARBA00022989"/>
    </source>
</evidence>
<dbReference type="EMBL" id="JAULSV010000004">
    <property type="protein sequence ID" value="KAK0645513.1"/>
    <property type="molecule type" value="Genomic_DNA"/>
</dbReference>
<dbReference type="InterPro" id="IPR004835">
    <property type="entry name" value="Chitin_synth"/>
</dbReference>
<dbReference type="Pfam" id="PF01644">
    <property type="entry name" value="Chitin_synth_1"/>
    <property type="match status" value="1"/>
</dbReference>
<protein>
    <recommendedName>
        <fullName evidence="2">chitin synthase</fullName>
        <ecNumber evidence="2">2.4.1.16</ecNumber>
    </recommendedName>
</protein>
<evidence type="ECO:0000256" key="3">
    <source>
        <dbReference type="ARBA" id="ARBA00022475"/>
    </source>
</evidence>
<accession>A0AA39Y3Z5</accession>
<feature type="domain" description="Chitin synthase N-terminal" evidence="11">
    <location>
        <begin position="249"/>
        <end position="316"/>
    </location>
</feature>
<keyword evidence="8 10" id="KW-0472">Membrane</keyword>
<feature type="compositionally biased region" description="Basic and acidic residues" evidence="9">
    <location>
        <begin position="179"/>
        <end position="191"/>
    </location>
</feature>
<evidence type="ECO:0000259" key="11">
    <source>
        <dbReference type="Pfam" id="PF08407"/>
    </source>
</evidence>
<feature type="transmembrane region" description="Helical" evidence="10">
    <location>
        <begin position="710"/>
        <end position="729"/>
    </location>
</feature>
<keyword evidence="6 10" id="KW-0812">Transmembrane</keyword>
<dbReference type="Pfam" id="PF08407">
    <property type="entry name" value="Chitin_synth_1N"/>
    <property type="match status" value="1"/>
</dbReference>
<feature type="transmembrane region" description="Helical" evidence="10">
    <location>
        <begin position="945"/>
        <end position="978"/>
    </location>
</feature>
<dbReference type="Proteomes" id="UP001174936">
    <property type="component" value="Unassembled WGS sequence"/>
</dbReference>
<feature type="transmembrane region" description="Helical" evidence="10">
    <location>
        <begin position="671"/>
        <end position="690"/>
    </location>
</feature>
<feature type="region of interest" description="Disordered" evidence="9">
    <location>
        <begin position="1"/>
        <end position="246"/>
    </location>
</feature>
<keyword evidence="13" id="KW-1185">Reference proteome</keyword>
<evidence type="ECO:0000256" key="6">
    <source>
        <dbReference type="ARBA" id="ARBA00022692"/>
    </source>
</evidence>
<proteinExistence type="predicted"/>
<feature type="compositionally biased region" description="Low complexity" evidence="9">
    <location>
        <begin position="27"/>
        <end position="36"/>
    </location>
</feature>
<dbReference type="GO" id="GO:0004100">
    <property type="term" value="F:chitin synthase activity"/>
    <property type="evidence" value="ECO:0007669"/>
    <property type="project" value="UniProtKB-EC"/>
</dbReference>
<dbReference type="GO" id="GO:0006031">
    <property type="term" value="P:chitin biosynthetic process"/>
    <property type="evidence" value="ECO:0007669"/>
    <property type="project" value="TreeGrafter"/>
</dbReference>
<comment type="subcellular location">
    <subcellularLocation>
        <location evidence="1">Cell membrane</location>
        <topology evidence="1">Multi-pass membrane protein</topology>
    </subcellularLocation>
</comment>
<evidence type="ECO:0000256" key="10">
    <source>
        <dbReference type="SAM" id="Phobius"/>
    </source>
</evidence>
<evidence type="ECO:0000313" key="13">
    <source>
        <dbReference type="Proteomes" id="UP001174936"/>
    </source>
</evidence>
<dbReference type="GO" id="GO:0005886">
    <property type="term" value="C:plasma membrane"/>
    <property type="evidence" value="ECO:0007669"/>
    <property type="project" value="UniProtKB-SubCell"/>
</dbReference>
<feature type="compositionally biased region" description="Basic and acidic residues" evidence="9">
    <location>
        <begin position="216"/>
        <end position="246"/>
    </location>
</feature>
<evidence type="ECO:0000256" key="4">
    <source>
        <dbReference type="ARBA" id="ARBA00022676"/>
    </source>
</evidence>
<evidence type="ECO:0000256" key="1">
    <source>
        <dbReference type="ARBA" id="ARBA00004651"/>
    </source>
</evidence>
<feature type="compositionally biased region" description="Polar residues" evidence="9">
    <location>
        <begin position="82"/>
        <end position="108"/>
    </location>
</feature>
<comment type="caution">
    <text evidence="12">The sequence shown here is derived from an EMBL/GenBank/DDBJ whole genome shotgun (WGS) entry which is preliminary data.</text>
</comment>
<organism evidence="12 13">
    <name type="scientific">Cercophora newfieldiana</name>
    <dbReference type="NCBI Taxonomy" id="92897"/>
    <lineage>
        <taxon>Eukaryota</taxon>
        <taxon>Fungi</taxon>
        <taxon>Dikarya</taxon>
        <taxon>Ascomycota</taxon>
        <taxon>Pezizomycotina</taxon>
        <taxon>Sordariomycetes</taxon>
        <taxon>Sordariomycetidae</taxon>
        <taxon>Sordariales</taxon>
        <taxon>Lasiosphaeriaceae</taxon>
        <taxon>Cercophora</taxon>
    </lineage>
</organism>
<evidence type="ECO:0000256" key="9">
    <source>
        <dbReference type="SAM" id="MobiDB-lite"/>
    </source>
</evidence>
<sequence length="1012" mass="114020">MDGPGTPSRPPEYMLPSYDEVEDSTPTGTGAHHGAGVRLLTSMEDPLTDPRSNRLRRHYEPSIDSRSSILDPPYMPPPETASYVSYNSAVDSASPSQPWTPSRMSSEFNRPPSEFSRPPPVSSRYEPADLNGSPRPGTPASTYGGSPRRPLPPAPLFSGSGRASQHSFADDATVSIPLADDHDHNRDHDDVFGPESDVSDSRVHQDYGMQSQETLSEDHHDMHDPKNEHYGPAPEGKHERRGVREPLMSRKEVQLINGELVLECKIPTILYSFLPRRDEIEFTHMRYTAVTCDPDDFVERGYKLRQNIGRTARETELFICVTMYNEDEYGFTRTMHAVMKNISHFCSRNKSRTWGEFGWQKIVVCIVSDGRQNIHPRTLDALAAMGVYQHGIAKNYVNSKAVTAHVYEYTTQVSLDSDLKFKGAEKGIVPCQMIFCLKEKNAKKLNSHRWFFNAFGKALNPNVCILLDVGTRPGGNSLYHLWKAFDVDSNVAGACGEITAMTGKMGVNLLNPIVASQHFEYKMSNILDKPLESVFGYITVLPGALSAYRYHALQNDETGHGPLSQYFKGETLHGQHADVFTANMYLAEDRILCWELVAKRNERWVLKYVKGCTGETDVPDSVPEFVSQRRRWLNGAFFAAVYSLVHFKQIWLTDHTIARKIVLHIEFIYQLLQLLFTYFSLANFYLTFYFIAGGLTDPQVDPFGNGGAKIVFNLFRYILVLLISSQFILSLGNRPQGARKMYLASMIIYAVIMVYTTFASVWIIVHQLRHKEDEDGKNALTMGDNVFTNLIVSMASTIGLYFIMSIMYLDPWHMITSSAQYFVLLPSYICMLQVYAFCNTHDVTWGTKGDNVMKTDLGGAMGKGSTVELEMPSEQLDIDSGYDEALRNLRDRIEVPSKSLSEEQMQQDYYKSVRTYMVVSWMIANATLAMAVSEAYPLSSIGENYYLRFILWSVAGLAVFRSIGSTTFAVINVVNMVVEGRVRLTLKAPKWWGSWGDMISEKVSTIGSSVRK</sequence>